<protein>
    <submittedName>
        <fullName evidence="2">Phosphoglycerate mutase family protein</fullName>
    </submittedName>
</protein>
<dbReference type="OrthoDB" id="9810154at2"/>
<evidence type="ECO:0000313" key="3">
    <source>
        <dbReference type="Proteomes" id="UP000254920"/>
    </source>
</evidence>
<dbReference type="STRING" id="32024.GCA_000788295_00570"/>
<dbReference type="InterPro" id="IPR029033">
    <property type="entry name" value="His_PPase_superfam"/>
</dbReference>
<dbReference type="RefSeq" id="WP_089182694.1">
    <property type="nucleotide sequence ID" value="NZ_CP043427.1"/>
</dbReference>
<dbReference type="InterPro" id="IPR013078">
    <property type="entry name" value="His_Pase_superF_clade-1"/>
</dbReference>
<reference evidence="2 3" key="1">
    <citation type="submission" date="2018-06" db="EMBL/GenBank/DDBJ databases">
        <authorList>
            <consortium name="Pathogen Informatics"/>
            <person name="Doyle S."/>
        </authorList>
    </citation>
    <scope>NUCLEOTIDE SEQUENCE [LARGE SCALE GENOMIC DNA]</scope>
    <source>
        <strain evidence="2 3">NCTC12475</strain>
    </source>
</reference>
<dbReference type="Gene3D" id="3.40.50.1240">
    <property type="entry name" value="Phosphoglycerate mutase-like"/>
    <property type="match status" value="1"/>
</dbReference>
<organism evidence="2 3">
    <name type="scientific">Campylobacter sputorum subsp. sputorum</name>
    <dbReference type="NCBI Taxonomy" id="32024"/>
    <lineage>
        <taxon>Bacteria</taxon>
        <taxon>Pseudomonadati</taxon>
        <taxon>Campylobacterota</taxon>
        <taxon>Epsilonproteobacteria</taxon>
        <taxon>Campylobacterales</taxon>
        <taxon>Campylobacteraceae</taxon>
        <taxon>Campylobacter</taxon>
    </lineage>
</organism>
<dbReference type="AlphaFoldDB" id="A0A381DHU0"/>
<dbReference type="EMBL" id="UFVD01000001">
    <property type="protein sequence ID" value="SUX10264.1"/>
    <property type="molecule type" value="Genomic_DNA"/>
</dbReference>
<dbReference type="GeneID" id="93090890"/>
<proteinExistence type="predicted"/>
<keyword evidence="3" id="KW-1185">Reference proteome</keyword>
<gene>
    <name evidence="2" type="ORF">NCTC12475_00450</name>
</gene>
<evidence type="ECO:0000256" key="1">
    <source>
        <dbReference type="PIRSR" id="PIRSR613078-2"/>
    </source>
</evidence>
<sequence length="164" mass="18996">MKKVYFIRHAKSLNNYDCKDIDRSINQKGEKHIKFMANLLKDKGIMPDIIISSSAKRAFQTAKIISDIVGFQSQIVQKKELYDSSLSDFLQVFHEIDDKFKSVFIIAHNPCISEICELLSNSVIDHMPTSSIFCIEFEQDCFKNIQNHSGKVLFFDYPKLHKNK</sequence>
<dbReference type="Pfam" id="PF00300">
    <property type="entry name" value="His_Phos_1"/>
    <property type="match status" value="1"/>
</dbReference>
<dbReference type="CDD" id="cd07067">
    <property type="entry name" value="HP_PGM_like"/>
    <property type="match status" value="1"/>
</dbReference>
<evidence type="ECO:0000313" key="2">
    <source>
        <dbReference type="EMBL" id="SUX10264.1"/>
    </source>
</evidence>
<feature type="binding site" evidence="1">
    <location>
        <position position="57"/>
    </location>
    <ligand>
        <name>substrate</name>
    </ligand>
</feature>
<dbReference type="Proteomes" id="UP000254920">
    <property type="component" value="Unassembled WGS sequence"/>
</dbReference>
<dbReference type="SUPFAM" id="SSF53254">
    <property type="entry name" value="Phosphoglycerate mutase-like"/>
    <property type="match status" value="1"/>
</dbReference>
<accession>A0A381DHU0</accession>
<name>A0A381DHU0_9BACT</name>